<sequence>MNFIPLLLSILVKSVFATKVDDSVHYFVTFDRIENELAGIQLLEENEKLLKDSSLRISTPRNENYICRFPEVYRILCLLYSSVVFQSSRDASSYTGPSPDELIASIYKDKLCSYRVDPYWTYELCHGRYIVQYHEEKELRGVGRTSEYYLGNLHVDYATKGSPDNHDIPPKKIIDGEERAYFPVLYNQGTTCDITGKPRTTIVKYNAHIQIHSLSEVSSCNYEVIVLTNRICTHPAYKPKEKRNQEIVCYNTHGGEIVKPLSLVQLEDYHRDTFKRVCFQVMQNAIDIVVLLKEEFSITTTDEVTEFSMEGGKTTDEFQPQSERQKVFKLSGQKSRNSSFLKFVLDVFVSHSTMNCLYYTICSRYKSVDTLANNRLIVEDTVNRIISGSECIYGGEGWWKYEFCYGKNVSKDFLQLCRYPLLQNPLMFHLINRTTTILILKFRIVLQYHQEPNGDRTEILLGVFDEAVHKAWIDEDKTHRSPKKVRAHTEFFSSSIKFGPITISFSLKSRLQSNNQVVQISHLYSKGDICHELNAHRNVEVNLRCKTAGSPLAISLSLTEPKLCQYILVIESERFCEPLQYADEYGRIAVEPVHENGLPGVGPL</sequence>
<feature type="chain" id="PRO_5007630070" description="Endoplasmic reticulum lectin 1" evidence="8">
    <location>
        <begin position="18"/>
        <end position="604"/>
    </location>
</feature>
<feature type="domain" description="MRH" evidence="9">
    <location>
        <begin position="389"/>
        <end position="578"/>
    </location>
</feature>
<keyword evidence="2 8" id="KW-0732">Signal</keyword>
<dbReference type="PROSITE" id="PS51914">
    <property type="entry name" value="MRH"/>
    <property type="match status" value="2"/>
</dbReference>
<dbReference type="InterPro" id="IPR012913">
    <property type="entry name" value="OS9-like_dom"/>
</dbReference>
<dbReference type="InterPro" id="IPR009011">
    <property type="entry name" value="Man6P_isomerase_rcpt-bd_dom_sf"/>
</dbReference>
<evidence type="ECO:0000259" key="9">
    <source>
        <dbReference type="PROSITE" id="PS51914"/>
    </source>
</evidence>
<comment type="subcellular location">
    <subcellularLocation>
        <location evidence="1">Endoplasmic reticulum</location>
    </subcellularLocation>
</comment>
<keyword evidence="3" id="KW-0256">Endoplasmic reticulum</keyword>
<evidence type="ECO:0000313" key="10">
    <source>
        <dbReference type="Proteomes" id="UP000035642"/>
    </source>
</evidence>
<evidence type="ECO:0000256" key="8">
    <source>
        <dbReference type="SAM" id="SignalP"/>
    </source>
</evidence>
<organism evidence="10 11">
    <name type="scientific">Angiostrongylus cantonensis</name>
    <name type="common">Rat lungworm</name>
    <dbReference type="NCBI Taxonomy" id="6313"/>
    <lineage>
        <taxon>Eukaryota</taxon>
        <taxon>Metazoa</taxon>
        <taxon>Ecdysozoa</taxon>
        <taxon>Nematoda</taxon>
        <taxon>Chromadorea</taxon>
        <taxon>Rhabditida</taxon>
        <taxon>Rhabditina</taxon>
        <taxon>Rhabditomorpha</taxon>
        <taxon>Strongyloidea</taxon>
        <taxon>Metastrongylidae</taxon>
        <taxon>Angiostrongylus</taxon>
    </lineage>
</organism>
<comment type="function">
    <text evidence="5">Probable lectin that binds selectively to improperly folded lumenal proteins. May function in endoplasmic reticulum quality control and endoplasmic reticulum-associated degradation (ERAD) of both non-glycosylated proteins and glycoproteins.</text>
</comment>
<reference evidence="10" key="1">
    <citation type="submission" date="2012-09" db="EMBL/GenBank/DDBJ databases">
        <authorList>
            <person name="Martin A.A."/>
        </authorList>
    </citation>
    <scope>NUCLEOTIDE SEQUENCE</scope>
</reference>
<dbReference type="AlphaFoldDB" id="A0A158P702"/>
<dbReference type="STRING" id="6313.A0A158P702"/>
<evidence type="ECO:0000256" key="7">
    <source>
        <dbReference type="ARBA" id="ARBA00041661"/>
    </source>
</evidence>
<dbReference type="Gene3D" id="2.70.130.10">
    <property type="entry name" value="Mannose-6-phosphate receptor binding domain"/>
    <property type="match status" value="2"/>
</dbReference>
<dbReference type="Proteomes" id="UP000035642">
    <property type="component" value="Unassembled WGS sequence"/>
</dbReference>
<name>A0A158P702_ANGCA</name>
<dbReference type="GO" id="GO:0030968">
    <property type="term" value="P:endoplasmic reticulum unfolded protein response"/>
    <property type="evidence" value="ECO:0007669"/>
    <property type="project" value="InterPro"/>
</dbReference>
<dbReference type="WBParaSite" id="ACAC_0000177501-mRNA-1">
    <property type="protein sequence ID" value="ACAC_0000177501-mRNA-1"/>
    <property type="gene ID" value="ACAC_0000177501"/>
</dbReference>
<dbReference type="PANTHER" id="PTHR15414">
    <property type="entry name" value="OS-9-RELATED"/>
    <property type="match status" value="1"/>
</dbReference>
<evidence type="ECO:0000313" key="11">
    <source>
        <dbReference type="WBParaSite" id="ACAC_0000177501-mRNA-1"/>
    </source>
</evidence>
<dbReference type="Pfam" id="PF07915">
    <property type="entry name" value="PRKCSH"/>
    <property type="match status" value="1"/>
</dbReference>
<dbReference type="InterPro" id="IPR045149">
    <property type="entry name" value="OS-9-like"/>
</dbReference>
<evidence type="ECO:0000256" key="6">
    <source>
        <dbReference type="ARBA" id="ARBA00041108"/>
    </source>
</evidence>
<evidence type="ECO:0000256" key="1">
    <source>
        <dbReference type="ARBA" id="ARBA00004240"/>
    </source>
</evidence>
<reference evidence="11" key="2">
    <citation type="submission" date="2016-04" db="UniProtKB">
        <authorList>
            <consortium name="WormBaseParasite"/>
        </authorList>
    </citation>
    <scope>IDENTIFICATION</scope>
</reference>
<keyword evidence="10" id="KW-1185">Reference proteome</keyword>
<evidence type="ECO:0000256" key="5">
    <source>
        <dbReference type="ARBA" id="ARBA00037585"/>
    </source>
</evidence>
<dbReference type="InterPro" id="IPR044865">
    <property type="entry name" value="MRH_dom"/>
</dbReference>
<feature type="domain" description="MRH" evidence="9">
    <location>
        <begin position="110"/>
        <end position="234"/>
    </location>
</feature>
<dbReference type="GO" id="GO:0030970">
    <property type="term" value="P:retrograde protein transport, ER to cytosol"/>
    <property type="evidence" value="ECO:0007669"/>
    <property type="project" value="TreeGrafter"/>
</dbReference>
<dbReference type="GO" id="GO:0005788">
    <property type="term" value="C:endoplasmic reticulum lumen"/>
    <property type="evidence" value="ECO:0007669"/>
    <property type="project" value="TreeGrafter"/>
</dbReference>
<evidence type="ECO:0000256" key="4">
    <source>
        <dbReference type="ARBA" id="ARBA00023157"/>
    </source>
</evidence>
<protein>
    <recommendedName>
        <fullName evidence="6">Endoplasmic reticulum lectin 1</fullName>
    </recommendedName>
    <alternativeName>
        <fullName evidence="7">ER lectin</fullName>
    </alternativeName>
</protein>
<evidence type="ECO:0000256" key="3">
    <source>
        <dbReference type="ARBA" id="ARBA00022824"/>
    </source>
</evidence>
<accession>A0A158P702</accession>
<evidence type="ECO:0000256" key="2">
    <source>
        <dbReference type="ARBA" id="ARBA00022729"/>
    </source>
</evidence>
<proteinExistence type="predicted"/>
<dbReference type="PANTHER" id="PTHR15414:SF0">
    <property type="entry name" value="ENDOPLASMIC RETICULUM LECTIN 1"/>
    <property type="match status" value="1"/>
</dbReference>
<keyword evidence="4" id="KW-1015">Disulfide bond</keyword>
<feature type="signal peptide" evidence="8">
    <location>
        <begin position="1"/>
        <end position="17"/>
    </location>
</feature>